<keyword evidence="2" id="KW-1133">Transmembrane helix</keyword>
<dbReference type="InterPro" id="IPR023365">
    <property type="entry name" value="Sortase_dom-sf"/>
</dbReference>
<dbReference type="AlphaFoldDB" id="A0A1F5NPB3"/>
<dbReference type="Proteomes" id="UP000176864">
    <property type="component" value="Unassembled WGS sequence"/>
</dbReference>
<keyword evidence="1" id="KW-0378">Hydrolase</keyword>
<dbReference type="Pfam" id="PF04203">
    <property type="entry name" value="Sortase"/>
    <property type="match status" value="1"/>
</dbReference>
<dbReference type="GO" id="GO:0016787">
    <property type="term" value="F:hydrolase activity"/>
    <property type="evidence" value="ECO:0007669"/>
    <property type="project" value="UniProtKB-KW"/>
</dbReference>
<feature type="transmembrane region" description="Helical" evidence="2">
    <location>
        <begin position="92"/>
        <end position="110"/>
    </location>
</feature>
<reference evidence="3 4" key="1">
    <citation type="journal article" date="2016" name="Nat. Commun.">
        <title>Thousands of microbial genomes shed light on interconnected biogeochemical processes in an aquifer system.</title>
        <authorList>
            <person name="Anantharaman K."/>
            <person name="Brown C.T."/>
            <person name="Hug L.A."/>
            <person name="Sharon I."/>
            <person name="Castelle C.J."/>
            <person name="Probst A.J."/>
            <person name="Thomas B.C."/>
            <person name="Singh A."/>
            <person name="Wilkins M.J."/>
            <person name="Karaoz U."/>
            <person name="Brodie E.L."/>
            <person name="Williams K.H."/>
            <person name="Hubbard S.S."/>
            <person name="Banfield J.F."/>
        </authorList>
    </citation>
    <scope>NUCLEOTIDE SEQUENCE [LARGE SCALE GENOMIC DNA]</scope>
</reference>
<proteinExistence type="predicted"/>
<dbReference type="STRING" id="1817824.A2751_00255"/>
<organism evidence="3 4">
    <name type="scientific">Candidatus Doudnabacteria bacterium RIFCSPHIGHO2_01_FULL_46_14</name>
    <dbReference type="NCBI Taxonomy" id="1817824"/>
    <lineage>
        <taxon>Bacteria</taxon>
        <taxon>Candidatus Doudnaibacteriota</taxon>
    </lineage>
</organism>
<protein>
    <submittedName>
        <fullName evidence="3">Uncharacterized protein</fullName>
    </submittedName>
</protein>
<comment type="caution">
    <text evidence="3">The sequence shown here is derived from an EMBL/GenBank/DDBJ whole genome shotgun (WGS) entry which is preliminary data.</text>
</comment>
<keyword evidence="2" id="KW-0812">Transmembrane</keyword>
<keyword evidence="2" id="KW-0472">Membrane</keyword>
<gene>
    <name evidence="3" type="ORF">A2751_00255</name>
</gene>
<name>A0A1F5NPB3_9BACT</name>
<accession>A0A1F5NPB3</accession>
<dbReference type="InterPro" id="IPR005754">
    <property type="entry name" value="Sortase"/>
</dbReference>
<evidence type="ECO:0000313" key="4">
    <source>
        <dbReference type="Proteomes" id="UP000176864"/>
    </source>
</evidence>
<evidence type="ECO:0000256" key="1">
    <source>
        <dbReference type="ARBA" id="ARBA00022801"/>
    </source>
</evidence>
<dbReference type="Gene3D" id="2.40.260.10">
    <property type="entry name" value="Sortase"/>
    <property type="match status" value="1"/>
</dbReference>
<evidence type="ECO:0000313" key="3">
    <source>
        <dbReference type="EMBL" id="OGE79516.1"/>
    </source>
</evidence>
<dbReference type="EMBL" id="MFEK01000001">
    <property type="protein sequence ID" value="OGE79516.1"/>
    <property type="molecule type" value="Genomic_DNA"/>
</dbReference>
<evidence type="ECO:0000256" key="2">
    <source>
        <dbReference type="SAM" id="Phobius"/>
    </source>
</evidence>
<dbReference type="SUPFAM" id="SSF63817">
    <property type="entry name" value="Sortase"/>
    <property type="match status" value="1"/>
</dbReference>
<sequence length="403" mass="45502">MDTNDKAENVKTIRELLGMPEDEFALPTADVPPAPTAPAPIYNLPVPEIEEELKMAEQAETKAAAPHEPEAIVFEPIIQAKSKVARYLGRDWVRYPVIFLVTLGFFYLVLNFRGLTKQIFGFIIPPTSNQEAVLGDEKNNYENWIKKYYVFINDKEVIAANADTDKDGLTNMDEYHLGTNPFRYDTDRDGRDDGSETLAGTNPLYEGVLLGYQQQVIAENIDTDSIESRRDFAVNNNGQIAGENKEFPIIEEQRFIVDTAKPGEIFIPRLGTVAQITWSKEFKNMEDDLKYGVAHHPETPFPGERGTASIHGHSSGNWNDGNFKTVFTKINFLEPGDEVFVSVYSINGEMRKYRFIVRSEKVYAKTDPEQFAARDGYFLNLSTSWPVGTARERYVVTTELAGL</sequence>